<comment type="caution">
    <text evidence="1">The sequence shown here is derived from an EMBL/GenBank/DDBJ whole genome shotgun (WGS) entry which is preliminary data.</text>
</comment>
<sequence length="87" mass="9561">MIDNLSEPYNDLLKRLAKVSVMAIGATSKGKSVKQRKLVSEKISVVSNDTKTGLSQSTNQVKQVIKGEFGKQVKALMTKQKQLLDPD</sequence>
<accession>A0A2A5S509</accession>
<gene>
    <name evidence="1" type="ORF">RU86_GL000981</name>
</gene>
<protein>
    <submittedName>
        <fullName evidence="1">Uncharacterized protein</fullName>
    </submittedName>
</protein>
<evidence type="ECO:0000313" key="1">
    <source>
        <dbReference type="EMBL" id="PCS08597.1"/>
    </source>
</evidence>
<dbReference type="EMBL" id="JXJW01000002">
    <property type="protein sequence ID" value="PCS08597.1"/>
    <property type="molecule type" value="Genomic_DNA"/>
</dbReference>
<proteinExistence type="predicted"/>
<evidence type="ECO:0000313" key="2">
    <source>
        <dbReference type="Proteomes" id="UP000218282"/>
    </source>
</evidence>
<dbReference type="Proteomes" id="UP000218282">
    <property type="component" value="Unassembled WGS sequence"/>
</dbReference>
<reference evidence="1 2" key="1">
    <citation type="submission" date="2014-12" db="EMBL/GenBank/DDBJ databases">
        <title>Draft genome sequences of 10 type strains of Lactococcus.</title>
        <authorList>
            <person name="Sun Z."/>
            <person name="Zhong Z."/>
            <person name="Liu W."/>
            <person name="Zhang W."/>
            <person name="Zhang H."/>
        </authorList>
    </citation>
    <scope>NUCLEOTIDE SEQUENCE [LARGE SCALE GENOMIC DNA]</scope>
    <source>
        <strain evidence="1 2">DSM 6634</strain>
    </source>
</reference>
<dbReference type="AlphaFoldDB" id="A0A2A5S509"/>
<dbReference type="RefSeq" id="WP_096813628.1">
    <property type="nucleotide sequence ID" value="NZ_JXJW01000002.1"/>
</dbReference>
<name>A0A2A5S509_9LACT</name>
<keyword evidence="2" id="KW-1185">Reference proteome</keyword>
<organism evidence="1 2">
    <name type="scientific">Pseudolactococcus piscium</name>
    <dbReference type="NCBI Taxonomy" id="1364"/>
    <lineage>
        <taxon>Bacteria</taxon>
        <taxon>Bacillati</taxon>
        <taxon>Bacillota</taxon>
        <taxon>Bacilli</taxon>
        <taxon>Lactobacillales</taxon>
        <taxon>Streptococcaceae</taxon>
        <taxon>Pseudolactococcus</taxon>
    </lineage>
</organism>